<dbReference type="SMART" id="SM00176">
    <property type="entry name" value="RAN"/>
    <property type="match status" value="1"/>
</dbReference>
<dbReference type="FunFam" id="3.40.50.300:FF:001656">
    <property type="entry name" value="Rab11B GTPase, putative"/>
    <property type="match status" value="1"/>
</dbReference>
<organism evidence="3">
    <name type="scientific">Tetraselmis sp. GSL018</name>
    <dbReference type="NCBI Taxonomy" id="582737"/>
    <lineage>
        <taxon>Eukaryota</taxon>
        <taxon>Viridiplantae</taxon>
        <taxon>Chlorophyta</taxon>
        <taxon>core chlorophytes</taxon>
        <taxon>Chlorodendrophyceae</taxon>
        <taxon>Chlorodendrales</taxon>
        <taxon>Chlorodendraceae</taxon>
        <taxon>Tetraselmis</taxon>
    </lineage>
</organism>
<keyword evidence="1" id="KW-0547">Nucleotide-binding</keyword>
<sequence length="225" mass="25318">MTERSKSDCTTTSAGPQGQELDLLTGSDAVKVILLGDSAVGKSKLVERFLLDGYRPHQLSTYALTLYRYTHKAPDGHEIPVDFWDTAGQERFNSMHPSYYYKAHACIMVFDVTRKITYKNLEKWYTELQEYCQGIPTIVVANKIDIDYKVTSKNFAFASKRKLPFFFVSASDGTNVVKVFSSAILAGEKRKLTPKDDFYNDVLDLLGEIGTDLKADGEDNPLDNN</sequence>
<evidence type="ECO:0000256" key="1">
    <source>
        <dbReference type="ARBA" id="ARBA00022741"/>
    </source>
</evidence>
<dbReference type="SUPFAM" id="SSF52540">
    <property type="entry name" value="P-loop containing nucleoside triphosphate hydrolases"/>
    <property type="match status" value="1"/>
</dbReference>
<feature type="region of interest" description="Disordered" evidence="2">
    <location>
        <begin position="1"/>
        <end position="20"/>
    </location>
</feature>
<dbReference type="PANTHER" id="PTHR47978">
    <property type="match status" value="1"/>
</dbReference>
<dbReference type="EMBL" id="GBEZ01017161">
    <property type="protein sequence ID" value="JAC69152.1"/>
    <property type="molecule type" value="Transcribed_RNA"/>
</dbReference>
<dbReference type="Pfam" id="PF00071">
    <property type="entry name" value="Ras"/>
    <property type="match status" value="1"/>
</dbReference>
<dbReference type="InterPro" id="IPR005225">
    <property type="entry name" value="Small_GTP-bd"/>
</dbReference>
<accession>A0A061R8B2</accession>
<dbReference type="Gene3D" id="3.40.50.300">
    <property type="entry name" value="P-loop containing nucleotide triphosphate hydrolases"/>
    <property type="match status" value="1"/>
</dbReference>
<reference evidence="3" key="1">
    <citation type="submission" date="2014-05" db="EMBL/GenBank/DDBJ databases">
        <title>The transcriptome of the halophilic microalga Tetraselmis sp. GSL018 isolated from the Great Salt Lake, Utah.</title>
        <authorList>
            <person name="Jinkerson R.E."/>
            <person name="D'Adamo S."/>
            <person name="Posewitz M.C."/>
        </authorList>
    </citation>
    <scope>NUCLEOTIDE SEQUENCE</scope>
    <source>
        <strain evidence="3">GSL018</strain>
    </source>
</reference>
<dbReference type="GO" id="GO:0005525">
    <property type="term" value="F:GTP binding"/>
    <property type="evidence" value="ECO:0007669"/>
    <property type="project" value="InterPro"/>
</dbReference>
<protein>
    <submittedName>
        <fullName evidence="3">Rab-like protein 2</fullName>
    </submittedName>
</protein>
<dbReference type="PRINTS" id="PR00449">
    <property type="entry name" value="RASTRNSFRMNG"/>
</dbReference>
<dbReference type="NCBIfam" id="TIGR00231">
    <property type="entry name" value="small_GTP"/>
    <property type="match status" value="1"/>
</dbReference>
<dbReference type="PROSITE" id="PS51419">
    <property type="entry name" value="RAB"/>
    <property type="match status" value="1"/>
</dbReference>
<proteinExistence type="predicted"/>
<dbReference type="AlphaFoldDB" id="A0A061R8B2"/>
<dbReference type="InterPro" id="IPR001806">
    <property type="entry name" value="Small_GTPase"/>
</dbReference>
<dbReference type="SMART" id="SM00175">
    <property type="entry name" value="RAB"/>
    <property type="match status" value="1"/>
</dbReference>
<name>A0A061R8B2_9CHLO</name>
<dbReference type="InterPro" id="IPR027417">
    <property type="entry name" value="P-loop_NTPase"/>
</dbReference>
<evidence type="ECO:0000256" key="2">
    <source>
        <dbReference type="SAM" id="MobiDB-lite"/>
    </source>
</evidence>
<evidence type="ECO:0000313" key="3">
    <source>
        <dbReference type="EMBL" id="JAC69152.1"/>
    </source>
</evidence>
<dbReference type="GO" id="GO:0003924">
    <property type="term" value="F:GTPase activity"/>
    <property type="evidence" value="ECO:0007669"/>
    <property type="project" value="InterPro"/>
</dbReference>
<dbReference type="SMART" id="SM00173">
    <property type="entry name" value="RAS"/>
    <property type="match status" value="1"/>
</dbReference>
<gene>
    <name evidence="3" type="primary">RABL2</name>
    <name evidence="3" type="ORF">TSPGSL018_7046</name>
</gene>
<dbReference type="SMART" id="SM00174">
    <property type="entry name" value="RHO"/>
    <property type="match status" value="1"/>
</dbReference>